<feature type="zinc finger region" description="TRAF-type" evidence="4">
    <location>
        <begin position="104"/>
        <end position="156"/>
    </location>
</feature>
<dbReference type="PROSITE" id="PS50089">
    <property type="entry name" value="ZF_RING_2"/>
    <property type="match status" value="1"/>
</dbReference>
<comment type="caution">
    <text evidence="7">The sequence shown here is derived from an EMBL/GenBank/DDBJ whole genome shotgun (WGS) entry which is preliminary data.</text>
</comment>
<keyword evidence="3 4" id="KW-0862">Zinc</keyword>
<dbReference type="InterPro" id="IPR001841">
    <property type="entry name" value="Znf_RING"/>
</dbReference>
<dbReference type="Proteomes" id="UP001150925">
    <property type="component" value="Unassembled WGS sequence"/>
</dbReference>
<evidence type="ECO:0000256" key="3">
    <source>
        <dbReference type="ARBA" id="ARBA00022833"/>
    </source>
</evidence>
<feature type="non-terminal residue" evidence="7">
    <location>
        <position position="186"/>
    </location>
</feature>
<feature type="domain" description="RING-type" evidence="5">
    <location>
        <begin position="21"/>
        <end position="60"/>
    </location>
</feature>
<evidence type="ECO:0000256" key="4">
    <source>
        <dbReference type="PROSITE-ProRule" id="PRU00207"/>
    </source>
</evidence>
<dbReference type="Pfam" id="PF13923">
    <property type="entry name" value="zf-C3HC4_2"/>
    <property type="match status" value="1"/>
</dbReference>
<evidence type="ECO:0000259" key="5">
    <source>
        <dbReference type="PROSITE" id="PS50089"/>
    </source>
</evidence>
<dbReference type="PROSITE" id="PS50145">
    <property type="entry name" value="ZF_TRAF"/>
    <property type="match status" value="1"/>
</dbReference>
<dbReference type="InterPro" id="IPR017907">
    <property type="entry name" value="Znf_RING_CS"/>
</dbReference>
<dbReference type="OrthoDB" id="2438322at2759"/>
<organism evidence="7 8">
    <name type="scientific">Dispira parvispora</name>
    <dbReference type="NCBI Taxonomy" id="1520584"/>
    <lineage>
        <taxon>Eukaryota</taxon>
        <taxon>Fungi</taxon>
        <taxon>Fungi incertae sedis</taxon>
        <taxon>Zoopagomycota</taxon>
        <taxon>Kickxellomycotina</taxon>
        <taxon>Dimargaritomycetes</taxon>
        <taxon>Dimargaritales</taxon>
        <taxon>Dimargaritaceae</taxon>
        <taxon>Dispira</taxon>
    </lineage>
</organism>
<evidence type="ECO:0000256" key="2">
    <source>
        <dbReference type="ARBA" id="ARBA00022771"/>
    </source>
</evidence>
<dbReference type="AlphaFoldDB" id="A0A9W8AT76"/>
<dbReference type="SMART" id="SM00184">
    <property type="entry name" value="RING"/>
    <property type="match status" value="1"/>
</dbReference>
<proteinExistence type="predicted"/>
<dbReference type="PANTHER" id="PTHR10131">
    <property type="entry name" value="TNF RECEPTOR ASSOCIATED FACTOR"/>
    <property type="match status" value="1"/>
</dbReference>
<dbReference type="EMBL" id="JANBPY010001366">
    <property type="protein sequence ID" value="KAJ1960337.1"/>
    <property type="molecule type" value="Genomic_DNA"/>
</dbReference>
<dbReference type="Gene3D" id="3.30.40.10">
    <property type="entry name" value="Zinc/RING finger domain, C3HC4 (zinc finger)"/>
    <property type="match status" value="3"/>
</dbReference>
<reference evidence="7" key="1">
    <citation type="submission" date="2022-07" db="EMBL/GenBank/DDBJ databases">
        <title>Phylogenomic reconstructions and comparative analyses of Kickxellomycotina fungi.</title>
        <authorList>
            <person name="Reynolds N.K."/>
            <person name="Stajich J.E."/>
            <person name="Barry K."/>
            <person name="Grigoriev I.V."/>
            <person name="Crous P."/>
            <person name="Smith M.E."/>
        </authorList>
    </citation>
    <scope>NUCLEOTIDE SEQUENCE</scope>
    <source>
        <strain evidence="7">RSA 1196</strain>
    </source>
</reference>
<protein>
    <submittedName>
        <fullName evidence="7">Uncharacterized protein</fullName>
    </submittedName>
</protein>
<name>A0A9W8AT76_9FUNG</name>
<dbReference type="SUPFAM" id="SSF57850">
    <property type="entry name" value="RING/U-box"/>
    <property type="match status" value="1"/>
</dbReference>
<evidence type="ECO:0000256" key="1">
    <source>
        <dbReference type="ARBA" id="ARBA00022723"/>
    </source>
</evidence>
<evidence type="ECO:0000313" key="8">
    <source>
        <dbReference type="Proteomes" id="UP001150925"/>
    </source>
</evidence>
<gene>
    <name evidence="7" type="ORF">IWQ62_004270</name>
</gene>
<evidence type="ECO:0000259" key="6">
    <source>
        <dbReference type="PROSITE" id="PS50145"/>
    </source>
</evidence>
<dbReference type="GO" id="GO:0008270">
    <property type="term" value="F:zinc ion binding"/>
    <property type="evidence" value="ECO:0007669"/>
    <property type="project" value="UniProtKB-KW"/>
</dbReference>
<keyword evidence="2 4" id="KW-0863">Zinc-finger</keyword>
<evidence type="ECO:0000313" key="7">
    <source>
        <dbReference type="EMBL" id="KAJ1960337.1"/>
    </source>
</evidence>
<keyword evidence="1 4" id="KW-0479">Metal-binding</keyword>
<dbReference type="InterPro" id="IPR001293">
    <property type="entry name" value="Znf_TRAF"/>
</dbReference>
<dbReference type="InterPro" id="IPR013083">
    <property type="entry name" value="Znf_RING/FYVE/PHD"/>
</dbReference>
<dbReference type="SUPFAM" id="SSF49599">
    <property type="entry name" value="TRAF domain-like"/>
    <property type="match status" value="1"/>
</dbReference>
<accession>A0A9W8AT76</accession>
<sequence length="186" mass="21688">MESGAEYRYLAEKKIDVELYCSICHDVFVDVRKTRRCKHLFCHGCIKAALARSPTCPMCRAPLRESDLVPSKSIQARLDALQVYCLHYPACAWQGTRHELTTNHLPGDCPFVPVWCNEHQNHPDCPEYFPRHAIQEHRTTCRYRMLSCPLGCLKKFYKAEALQLHQTSECVHRLVECNRCQEPHRF</sequence>
<keyword evidence="8" id="KW-1185">Reference proteome</keyword>
<feature type="domain" description="TRAF-type" evidence="6">
    <location>
        <begin position="104"/>
        <end position="156"/>
    </location>
</feature>
<dbReference type="PROSITE" id="PS00518">
    <property type="entry name" value="ZF_RING_1"/>
    <property type="match status" value="1"/>
</dbReference>
<dbReference type="PANTHER" id="PTHR10131:SF94">
    <property type="entry name" value="TNF RECEPTOR-ASSOCIATED FACTOR 4"/>
    <property type="match status" value="1"/>
</dbReference>